<dbReference type="RefSeq" id="WP_350262386.1">
    <property type="nucleotide sequence ID" value="NZ_CP158293.1"/>
</dbReference>
<sequence>MIGFAAGSYGSKNEEDEHYRGYFGGIGAGYKFDKHSSVNLLIFIMDNNTYLDDPDKRFLISYTWQFQQYALMAALRMDLPSDNVRLWRQK</sequence>
<reference evidence="1" key="1">
    <citation type="submission" date="2024-06" db="EMBL/GenBank/DDBJ databases">
        <title>Multiomics insights into the TNT degradation mechanism by Pantoea sp. BJ2 isolated from an ammunition destruction site.</title>
        <authorList>
            <person name="Luo J."/>
        </authorList>
    </citation>
    <scope>NUCLEOTIDE SEQUENCE</scope>
    <source>
        <strain evidence="1">BJ2</strain>
        <plasmid evidence="1">plasmindA</plasmid>
    </source>
</reference>
<dbReference type="AlphaFoldDB" id="A0AAU7U2Y4"/>
<accession>A0AAU7U2Y4</accession>
<dbReference type="EMBL" id="CP158293">
    <property type="protein sequence ID" value="XBV47303.1"/>
    <property type="molecule type" value="Genomic_DNA"/>
</dbReference>
<evidence type="ECO:0000313" key="1">
    <source>
        <dbReference type="EMBL" id="XBV47303.1"/>
    </source>
</evidence>
<proteinExistence type="predicted"/>
<gene>
    <name evidence="1" type="ORF">AAF463_20830</name>
</gene>
<protein>
    <submittedName>
        <fullName evidence="1">Uncharacterized protein</fullName>
    </submittedName>
</protein>
<name>A0AAU7U2Y4_9GAMM</name>
<organism evidence="1">
    <name type="scientific">Pantoea sp. BJ2</name>
    <dbReference type="NCBI Taxonomy" id="3141322"/>
    <lineage>
        <taxon>Bacteria</taxon>
        <taxon>Pseudomonadati</taxon>
        <taxon>Pseudomonadota</taxon>
        <taxon>Gammaproteobacteria</taxon>
        <taxon>Enterobacterales</taxon>
        <taxon>Erwiniaceae</taxon>
        <taxon>Pantoea</taxon>
    </lineage>
</organism>
<keyword evidence="1" id="KW-0614">Plasmid</keyword>
<geneLocation type="plasmid" evidence="1">
    <name>plasmindA</name>
</geneLocation>